<dbReference type="EMBL" id="BAABCM010000010">
    <property type="protein sequence ID" value="GAA3836251.1"/>
    <property type="molecule type" value="Genomic_DNA"/>
</dbReference>
<reference evidence="3" key="1">
    <citation type="journal article" date="2019" name="Int. J. Syst. Evol. Microbiol.">
        <title>The Global Catalogue of Microorganisms (GCM) 10K type strain sequencing project: providing services to taxonomists for standard genome sequencing and annotation.</title>
        <authorList>
            <consortium name="The Broad Institute Genomics Platform"/>
            <consortium name="The Broad Institute Genome Sequencing Center for Infectious Disease"/>
            <person name="Wu L."/>
            <person name="Ma J."/>
        </authorList>
    </citation>
    <scope>NUCLEOTIDE SEQUENCE [LARGE SCALE GENOMIC DNA]</scope>
    <source>
        <strain evidence="3">JCM 17017</strain>
    </source>
</reference>
<feature type="region of interest" description="Disordered" evidence="1">
    <location>
        <begin position="120"/>
        <end position="149"/>
    </location>
</feature>
<evidence type="ECO:0000313" key="3">
    <source>
        <dbReference type="Proteomes" id="UP001501624"/>
    </source>
</evidence>
<evidence type="ECO:0000256" key="1">
    <source>
        <dbReference type="SAM" id="MobiDB-lite"/>
    </source>
</evidence>
<evidence type="ECO:0000313" key="2">
    <source>
        <dbReference type="EMBL" id="GAA3836251.1"/>
    </source>
</evidence>
<dbReference type="InterPro" id="IPR036702">
    <property type="entry name" value="ComB-like_sf"/>
</dbReference>
<comment type="caution">
    <text evidence="2">The sequence shown here is derived from an EMBL/GenBank/DDBJ whole genome shotgun (WGS) entry which is preliminary data.</text>
</comment>
<dbReference type="SUPFAM" id="SSF142823">
    <property type="entry name" value="ComB-like"/>
    <property type="match status" value="1"/>
</dbReference>
<evidence type="ECO:0008006" key="4">
    <source>
        <dbReference type="Google" id="ProtNLM"/>
    </source>
</evidence>
<keyword evidence="3" id="KW-1185">Reference proteome</keyword>
<accession>A0ABP7J6V3</accession>
<protein>
    <recommendedName>
        <fullName evidence="4">2-phosphosulfolactate phosphatase</fullName>
    </recommendedName>
</protein>
<name>A0ABP7J6V3_9PSEU</name>
<gene>
    <name evidence="2" type="ORF">GCM10022380_63070</name>
</gene>
<dbReference type="Proteomes" id="UP001501624">
    <property type="component" value="Unassembled WGS sequence"/>
</dbReference>
<proteinExistence type="predicted"/>
<sequence length="162" mass="16797">MESRIRVGPGHAGGVDAFAQDGHDLRLEWGAEGVAELGRECAVLIVVDVLSFSTTVDLVTGRGGRVRPLRWRGGRVPRPAAVGPDPGLLDLPSPNGATLLVGYLRHTTAVACATMPRCGGPGQGRRTRHCPDHRSAAPGARLTGTSGDEAVRTAAPVLLEAA</sequence>
<organism evidence="2 3">
    <name type="scientific">Amycolatopsis tucumanensis</name>
    <dbReference type="NCBI Taxonomy" id="401106"/>
    <lineage>
        <taxon>Bacteria</taxon>
        <taxon>Bacillati</taxon>
        <taxon>Actinomycetota</taxon>
        <taxon>Actinomycetes</taxon>
        <taxon>Pseudonocardiales</taxon>
        <taxon>Pseudonocardiaceae</taxon>
        <taxon>Amycolatopsis</taxon>
    </lineage>
</organism>